<name>A0AAW2X5X0_9LAMI</name>
<comment type="caution">
    <text evidence="2">The sequence shown here is derived from an EMBL/GenBank/DDBJ whole genome shotgun (WGS) entry which is preliminary data.</text>
</comment>
<accession>A0AAW2X5X0</accession>
<proteinExistence type="predicted"/>
<evidence type="ECO:0000256" key="1">
    <source>
        <dbReference type="SAM" id="MobiDB-lite"/>
    </source>
</evidence>
<organism evidence="2">
    <name type="scientific">Sesamum latifolium</name>
    <dbReference type="NCBI Taxonomy" id="2727402"/>
    <lineage>
        <taxon>Eukaryota</taxon>
        <taxon>Viridiplantae</taxon>
        <taxon>Streptophyta</taxon>
        <taxon>Embryophyta</taxon>
        <taxon>Tracheophyta</taxon>
        <taxon>Spermatophyta</taxon>
        <taxon>Magnoliopsida</taxon>
        <taxon>eudicotyledons</taxon>
        <taxon>Gunneridae</taxon>
        <taxon>Pentapetalae</taxon>
        <taxon>asterids</taxon>
        <taxon>lamiids</taxon>
        <taxon>Lamiales</taxon>
        <taxon>Pedaliaceae</taxon>
        <taxon>Sesamum</taxon>
    </lineage>
</organism>
<evidence type="ECO:0000313" key="2">
    <source>
        <dbReference type="EMBL" id="KAL0449485.1"/>
    </source>
</evidence>
<protein>
    <submittedName>
        <fullName evidence="2">Uncharacterized protein</fullName>
    </submittedName>
</protein>
<gene>
    <name evidence="2" type="ORF">Slati_1504900</name>
</gene>
<sequence>MSLLSQNMSALLRFLTDGANDLGSQVVRHLVNDPESQVIRYLGNDLGRRSSATSRPRKDLGRRRSLG</sequence>
<dbReference type="EMBL" id="JACGWN010000005">
    <property type="protein sequence ID" value="KAL0449485.1"/>
    <property type="molecule type" value="Genomic_DNA"/>
</dbReference>
<reference evidence="2" key="2">
    <citation type="journal article" date="2024" name="Plant">
        <title>Genomic evolution and insights into agronomic trait innovations of Sesamum species.</title>
        <authorList>
            <person name="Miao H."/>
            <person name="Wang L."/>
            <person name="Qu L."/>
            <person name="Liu H."/>
            <person name="Sun Y."/>
            <person name="Le M."/>
            <person name="Wang Q."/>
            <person name="Wei S."/>
            <person name="Zheng Y."/>
            <person name="Lin W."/>
            <person name="Duan Y."/>
            <person name="Cao H."/>
            <person name="Xiong S."/>
            <person name="Wang X."/>
            <person name="Wei L."/>
            <person name="Li C."/>
            <person name="Ma Q."/>
            <person name="Ju M."/>
            <person name="Zhao R."/>
            <person name="Li G."/>
            <person name="Mu C."/>
            <person name="Tian Q."/>
            <person name="Mei H."/>
            <person name="Zhang T."/>
            <person name="Gao T."/>
            <person name="Zhang H."/>
        </authorList>
    </citation>
    <scope>NUCLEOTIDE SEQUENCE</scope>
    <source>
        <strain evidence="2">KEN1</strain>
    </source>
</reference>
<reference evidence="2" key="1">
    <citation type="submission" date="2020-06" db="EMBL/GenBank/DDBJ databases">
        <authorList>
            <person name="Li T."/>
            <person name="Hu X."/>
            <person name="Zhang T."/>
            <person name="Song X."/>
            <person name="Zhang H."/>
            <person name="Dai N."/>
            <person name="Sheng W."/>
            <person name="Hou X."/>
            <person name="Wei L."/>
        </authorList>
    </citation>
    <scope>NUCLEOTIDE SEQUENCE</scope>
    <source>
        <strain evidence="2">KEN1</strain>
        <tissue evidence="2">Leaf</tissue>
    </source>
</reference>
<dbReference type="AlphaFoldDB" id="A0AAW2X5X0"/>
<feature type="region of interest" description="Disordered" evidence="1">
    <location>
        <begin position="43"/>
        <end position="67"/>
    </location>
</feature>